<evidence type="ECO:0000256" key="3">
    <source>
        <dbReference type="ARBA" id="ARBA00022448"/>
    </source>
</evidence>
<evidence type="ECO:0000256" key="8">
    <source>
        <dbReference type="SAM" id="SignalP"/>
    </source>
</evidence>
<dbReference type="EMBL" id="ADCP02000003">
    <property type="protein sequence ID" value="EFV44354.2"/>
    <property type="molecule type" value="Genomic_DNA"/>
</dbReference>
<evidence type="ECO:0000256" key="5">
    <source>
        <dbReference type="ARBA" id="ARBA00022692"/>
    </source>
</evidence>
<dbReference type="GeneID" id="78087512"/>
<dbReference type="PANTHER" id="PTHR30026">
    <property type="entry name" value="OUTER MEMBRANE PROTEIN TOLC"/>
    <property type="match status" value="1"/>
</dbReference>
<evidence type="ECO:0000256" key="4">
    <source>
        <dbReference type="ARBA" id="ARBA00022452"/>
    </source>
</evidence>
<dbReference type="InterPro" id="IPR003423">
    <property type="entry name" value="OMP_efflux"/>
</dbReference>
<dbReference type="SUPFAM" id="SSF56954">
    <property type="entry name" value="Outer membrane efflux proteins (OEP)"/>
    <property type="match status" value="1"/>
</dbReference>
<organism evidence="9 10">
    <name type="scientific">Bilophila wadsworthia (strain 3_1_6)</name>
    <dbReference type="NCBI Taxonomy" id="563192"/>
    <lineage>
        <taxon>Bacteria</taxon>
        <taxon>Pseudomonadati</taxon>
        <taxon>Thermodesulfobacteriota</taxon>
        <taxon>Desulfovibrionia</taxon>
        <taxon>Desulfovibrionales</taxon>
        <taxon>Desulfovibrionaceae</taxon>
        <taxon>Bilophila</taxon>
    </lineage>
</organism>
<dbReference type="Pfam" id="PF02321">
    <property type="entry name" value="OEP"/>
    <property type="match status" value="2"/>
</dbReference>
<evidence type="ECO:0000256" key="7">
    <source>
        <dbReference type="ARBA" id="ARBA00023237"/>
    </source>
</evidence>
<protein>
    <submittedName>
        <fullName evidence="9">TolC family type I secretion outer membrane protein</fullName>
    </submittedName>
</protein>
<dbReference type="Gene3D" id="1.20.1600.10">
    <property type="entry name" value="Outer membrane efflux proteins (OEP)"/>
    <property type="match status" value="1"/>
</dbReference>
<dbReference type="Proteomes" id="UP000006034">
    <property type="component" value="Unassembled WGS sequence"/>
</dbReference>
<dbReference type="GO" id="GO:0015562">
    <property type="term" value="F:efflux transmembrane transporter activity"/>
    <property type="evidence" value="ECO:0007669"/>
    <property type="project" value="InterPro"/>
</dbReference>
<proteinExistence type="inferred from homology"/>
<keyword evidence="6" id="KW-0472">Membrane</keyword>
<evidence type="ECO:0000256" key="2">
    <source>
        <dbReference type="ARBA" id="ARBA00007613"/>
    </source>
</evidence>
<feature type="signal peptide" evidence="8">
    <location>
        <begin position="1"/>
        <end position="24"/>
    </location>
</feature>
<keyword evidence="5" id="KW-0812">Transmembrane</keyword>
<dbReference type="eggNOG" id="COG1538">
    <property type="taxonomic scope" value="Bacteria"/>
</dbReference>
<dbReference type="GO" id="GO:1990281">
    <property type="term" value="C:efflux pump complex"/>
    <property type="evidence" value="ECO:0007669"/>
    <property type="project" value="TreeGrafter"/>
</dbReference>
<name>E5Y6M3_BILW3</name>
<keyword evidence="7" id="KW-0998">Cell outer membrane</keyword>
<dbReference type="HOGENOM" id="CLU_012817_0_0_7"/>
<keyword evidence="8" id="KW-0732">Signal</keyword>
<comment type="similarity">
    <text evidence="2">Belongs to the outer membrane factor (OMF) (TC 1.B.17) family.</text>
</comment>
<dbReference type="GO" id="GO:0009279">
    <property type="term" value="C:cell outer membrane"/>
    <property type="evidence" value="ECO:0007669"/>
    <property type="project" value="UniProtKB-SubCell"/>
</dbReference>
<comment type="caution">
    <text evidence="9">The sequence shown here is derived from an EMBL/GenBank/DDBJ whole genome shotgun (WGS) entry which is preliminary data.</text>
</comment>
<evidence type="ECO:0000313" key="10">
    <source>
        <dbReference type="Proteomes" id="UP000006034"/>
    </source>
</evidence>
<gene>
    <name evidence="9" type="ORF">HMPREF0179_01836</name>
</gene>
<dbReference type="InterPro" id="IPR010130">
    <property type="entry name" value="T1SS_OMP_TolC"/>
</dbReference>
<feature type="chain" id="PRO_5003200778" evidence="8">
    <location>
        <begin position="25"/>
        <end position="465"/>
    </location>
</feature>
<evidence type="ECO:0000256" key="1">
    <source>
        <dbReference type="ARBA" id="ARBA00004442"/>
    </source>
</evidence>
<dbReference type="RefSeq" id="WP_016361060.1">
    <property type="nucleotide sequence ID" value="NZ_KE150240.1"/>
</dbReference>
<evidence type="ECO:0000256" key="6">
    <source>
        <dbReference type="ARBA" id="ARBA00023136"/>
    </source>
</evidence>
<dbReference type="InterPro" id="IPR051906">
    <property type="entry name" value="TolC-like"/>
</dbReference>
<keyword evidence="4" id="KW-1134">Transmembrane beta strand</keyword>
<dbReference type="GO" id="GO:0015288">
    <property type="term" value="F:porin activity"/>
    <property type="evidence" value="ECO:0007669"/>
    <property type="project" value="TreeGrafter"/>
</dbReference>
<accession>E5Y6M3</accession>
<dbReference type="OrthoDB" id="9814637at2"/>
<reference evidence="9 10" key="1">
    <citation type="submission" date="2010-10" db="EMBL/GenBank/DDBJ databases">
        <authorList>
            <consortium name="The Broad Institute Genome Sequencing Platform"/>
            <person name="Ward D."/>
            <person name="Earl A."/>
            <person name="Feldgarden M."/>
            <person name="Young S.K."/>
            <person name="Gargeya S."/>
            <person name="Zeng Q."/>
            <person name="Alvarado L."/>
            <person name="Berlin A."/>
            <person name="Bochicchio J."/>
            <person name="Chapman S.B."/>
            <person name="Chen Z."/>
            <person name="Freedman E."/>
            <person name="Gellesch M."/>
            <person name="Goldberg J."/>
            <person name="Griggs A."/>
            <person name="Gujja S."/>
            <person name="Heilman E."/>
            <person name="Heiman D."/>
            <person name="Howarth C."/>
            <person name="Mehta T."/>
            <person name="Neiman D."/>
            <person name="Pearson M."/>
            <person name="Roberts A."/>
            <person name="Saif S."/>
            <person name="Shea T."/>
            <person name="Shenoy N."/>
            <person name="Sisk P."/>
            <person name="Stolte C."/>
            <person name="Sykes S."/>
            <person name="White J."/>
            <person name="Yandava C."/>
            <person name="Allen-Vercoe E."/>
            <person name="Sibley C."/>
            <person name="Ambrose C.E."/>
            <person name="Strauss J."/>
            <person name="Daigneault M."/>
            <person name="Haas B."/>
            <person name="Nusbaum C."/>
            <person name="Birren B."/>
        </authorList>
    </citation>
    <scope>NUCLEOTIDE SEQUENCE [LARGE SCALE GENOMIC DNA]</scope>
    <source>
        <strain evidence="9 10">3_1_6</strain>
    </source>
</reference>
<sequence length="465" mass="51319">MKSSHLRMLLLLGALGLACSPESAFSQEKAAAQAYAGKTVTGEVTVKQTVEDTLQSHRGLKVMQENLDVVRHELRRAKAGWGPSVDAVGRTGASRLSNTTTRPLNADKDMYGANSISLTLTQPLWDGFATRSRVRTGEATVDSMTYRVLDNATSFALDAIIAHVDLLRRREILQLAKDNVRQHVEILDSQKERVELGAGSSADVTQTKGRLARAQSTLTDAEASLREGEASYIRLTGKPVPASLAEVYVPEPMYTGYDAVMEVADKNNPKLKAYMSDIKAARGEKELAESAYHPKINFEVGPSYSDRSGPGSQWTSGMDAGLVMRWNLFNSGADKAGTEAAESRTRMATETLYNFHDELALEIENTWTRYLAAKEQKKYYEEAIGYNTATRDAYLEQFKLGERSLLDVLDAESELFNSSTQYTTANGNVVVGAYRLYALTGMLLPELGIKEDPLYESPRNQQEKR</sequence>
<comment type="subcellular location">
    <subcellularLocation>
        <location evidence="1">Cell outer membrane</location>
    </subcellularLocation>
</comment>
<evidence type="ECO:0000313" key="9">
    <source>
        <dbReference type="EMBL" id="EFV44354.2"/>
    </source>
</evidence>
<dbReference type="STRING" id="563192.HMPREF0179_01836"/>
<reference evidence="9 10" key="2">
    <citation type="submission" date="2013-04" db="EMBL/GenBank/DDBJ databases">
        <title>The Genome Sequence of Bilophila wadsworthia 3_1_6.</title>
        <authorList>
            <consortium name="The Broad Institute Genomics Platform"/>
            <person name="Earl A."/>
            <person name="Ward D."/>
            <person name="Feldgarden M."/>
            <person name="Gevers D."/>
            <person name="Sibley C."/>
            <person name="Strauss J."/>
            <person name="Allen-Vercoe E."/>
            <person name="Walker B."/>
            <person name="Young S."/>
            <person name="Zeng Q."/>
            <person name="Gargeya S."/>
            <person name="Fitzgerald M."/>
            <person name="Haas B."/>
            <person name="Abouelleil A."/>
            <person name="Allen A.W."/>
            <person name="Alvarado L."/>
            <person name="Arachchi H.M."/>
            <person name="Berlin A.M."/>
            <person name="Chapman S.B."/>
            <person name="Gainer-Dewar J."/>
            <person name="Goldberg J."/>
            <person name="Griggs A."/>
            <person name="Gujja S."/>
            <person name="Hansen M."/>
            <person name="Howarth C."/>
            <person name="Imamovic A."/>
            <person name="Ireland A."/>
            <person name="Larimer J."/>
            <person name="McCowan C."/>
            <person name="Murphy C."/>
            <person name="Pearson M."/>
            <person name="Poon T.W."/>
            <person name="Priest M."/>
            <person name="Roberts A."/>
            <person name="Saif S."/>
            <person name="Shea T."/>
            <person name="Sisk P."/>
            <person name="Sykes S."/>
            <person name="Wortman J."/>
            <person name="Nusbaum C."/>
            <person name="Birren B."/>
        </authorList>
    </citation>
    <scope>NUCLEOTIDE SEQUENCE [LARGE SCALE GENOMIC DNA]</scope>
    <source>
        <strain evidence="9 10">3_1_6</strain>
    </source>
</reference>
<keyword evidence="3" id="KW-0813">Transport</keyword>
<dbReference type="PROSITE" id="PS51257">
    <property type="entry name" value="PROKAR_LIPOPROTEIN"/>
    <property type="match status" value="1"/>
</dbReference>
<dbReference type="NCBIfam" id="TIGR01844">
    <property type="entry name" value="type_I_sec_TolC"/>
    <property type="match status" value="1"/>
</dbReference>
<keyword evidence="10" id="KW-1185">Reference proteome</keyword>
<dbReference type="AlphaFoldDB" id="E5Y6M3"/>
<dbReference type="PANTHER" id="PTHR30026:SF22">
    <property type="entry name" value="OUTER MEMBRANE EFFLUX PROTEIN"/>
    <property type="match status" value="1"/>
</dbReference>